<feature type="transmembrane region" description="Helical" evidence="1">
    <location>
        <begin position="148"/>
        <end position="169"/>
    </location>
</feature>
<gene>
    <name evidence="2" type="ORF">J8C05_05185</name>
</gene>
<evidence type="ECO:0000313" key="3">
    <source>
        <dbReference type="Proteomes" id="UP000677668"/>
    </source>
</evidence>
<keyword evidence="1" id="KW-1133">Transmembrane helix</keyword>
<dbReference type="PANTHER" id="PTHR34219:SF5">
    <property type="entry name" value="BLR4505 PROTEIN"/>
    <property type="match status" value="1"/>
</dbReference>
<keyword evidence="1" id="KW-0472">Membrane</keyword>
<sequence length="442" mass="49289">MRRIALVLHRYVGLLTAVFLIVAGLTGSLLAFYHELDVLLNPGCRRVPLPSPTAAPLDTFTLHERLHAAVPGIKVDTIPLKPVEPGHAVVFFVETDDESADDEYFLNPYTGEVIGSRKWGDITQGTKNLMPFAYRLHYSLALGEVGSLLFGIIALLWTFDCFVGAYLTFPPRQAGVVNPPNAAPRRGWWRCWWQSWKVKTGGLFKTTFTFHRASGLWLWALLFVFAWSAVGLNLQPVYHPVMNTTFGMGPQVRQMLPERDTPLDAPKLDWQAARARGRVLMAAEAAARGFTLGDEEQLRYLPQTGTYQYRVHSSLDVSRRRSGTFVYFDGDTGEKRAFQAPTGEAMGNTITSWLYALHFAAVGGLPYRILVSVGGVFIAMLSISGVVIWWVKRKSRWRQNRLQKQNTTRKQSKLGAVETAAAPPANLALHVSTCPDPKRTGM</sequence>
<protein>
    <submittedName>
        <fullName evidence="2">PepSY domain-containing protein</fullName>
    </submittedName>
</protein>
<keyword evidence="1" id="KW-0812">Transmembrane</keyword>
<keyword evidence="3" id="KW-1185">Reference proteome</keyword>
<feature type="transmembrane region" description="Helical" evidence="1">
    <location>
        <begin position="369"/>
        <end position="391"/>
    </location>
</feature>
<accession>A0ABX8B1K7</accession>
<feature type="transmembrane region" description="Helical" evidence="1">
    <location>
        <begin position="12"/>
        <end position="33"/>
    </location>
</feature>
<dbReference type="InterPro" id="IPR005625">
    <property type="entry name" value="PepSY-ass_TM"/>
</dbReference>
<dbReference type="RefSeq" id="WP_211423100.1">
    <property type="nucleotide sequence ID" value="NZ_CP072642.1"/>
</dbReference>
<feature type="transmembrane region" description="Helical" evidence="1">
    <location>
        <begin position="216"/>
        <end position="238"/>
    </location>
</feature>
<organism evidence="2 3">
    <name type="scientific">Chloracidobacterium sp. N</name>
    <dbReference type="NCBI Taxonomy" id="2821540"/>
    <lineage>
        <taxon>Bacteria</taxon>
        <taxon>Pseudomonadati</taxon>
        <taxon>Acidobacteriota</taxon>
        <taxon>Terriglobia</taxon>
        <taxon>Terriglobales</taxon>
        <taxon>Acidobacteriaceae</taxon>
        <taxon>Chloracidobacterium</taxon>
        <taxon>Chloracidobacterium aggregatum</taxon>
    </lineage>
</organism>
<dbReference type="EMBL" id="CP072642">
    <property type="protein sequence ID" value="QUV94834.1"/>
    <property type="molecule type" value="Genomic_DNA"/>
</dbReference>
<reference evidence="2 3" key="1">
    <citation type="submission" date="2021-03" db="EMBL/GenBank/DDBJ databases">
        <title>Genomic and phenotypic characterization of Chloracidobacterium isolates provides evidence for multiple species.</title>
        <authorList>
            <person name="Saini M.K."/>
            <person name="Costas A.M.G."/>
            <person name="Tank M."/>
            <person name="Bryant D.A."/>
        </authorList>
    </citation>
    <scope>NUCLEOTIDE SEQUENCE [LARGE SCALE GENOMIC DNA]</scope>
    <source>
        <strain evidence="2 3">N</strain>
    </source>
</reference>
<dbReference type="PANTHER" id="PTHR34219">
    <property type="entry name" value="IRON-REGULATED INNER MEMBRANE PROTEIN-RELATED"/>
    <property type="match status" value="1"/>
</dbReference>
<evidence type="ECO:0000313" key="2">
    <source>
        <dbReference type="EMBL" id="QUV94834.1"/>
    </source>
</evidence>
<proteinExistence type="predicted"/>
<name>A0ABX8B1K7_9BACT</name>
<evidence type="ECO:0000256" key="1">
    <source>
        <dbReference type="SAM" id="Phobius"/>
    </source>
</evidence>
<dbReference type="Pfam" id="PF03929">
    <property type="entry name" value="PepSY_TM"/>
    <property type="match status" value="1"/>
</dbReference>
<dbReference type="Proteomes" id="UP000677668">
    <property type="component" value="Chromosome 1"/>
</dbReference>